<reference evidence="3 4" key="1">
    <citation type="submission" date="2024-02" db="EMBL/GenBank/DDBJ databases">
        <title>Janibacter sp. nov., isolated from gut of marine sandworm.</title>
        <authorList>
            <person name="Kim B."/>
            <person name="Jun M.O."/>
            <person name="Shin N.-R."/>
        </authorList>
    </citation>
    <scope>NUCLEOTIDE SEQUENCE [LARGE SCALE GENOMIC DNA]</scope>
    <source>
        <strain evidence="3 4">A1S7</strain>
    </source>
</reference>
<proteinExistence type="predicted"/>
<evidence type="ECO:0000256" key="1">
    <source>
        <dbReference type="SAM" id="MobiDB-lite"/>
    </source>
</evidence>
<sequence>MNRTAVSAIAVLAAIAASTPSAVASVADESKPSASTSSPESISDQDFAGSEGVGRYVLADSPSEANRVLDRLDSGQLSAASVRYGPCTLYPSPIRKRNGYVRTKPHTKCTVSVTSIRHSTDLRYKSFIWWKLKGTKTASNRGVASLQQKNAQFKCVSSEKSGWGSTTAGTIVYRGKTYYARVYPARVSLSCGG</sequence>
<keyword evidence="2" id="KW-0732">Signal</keyword>
<feature type="compositionally biased region" description="Low complexity" evidence="1">
    <location>
        <begin position="25"/>
        <end position="44"/>
    </location>
</feature>
<protein>
    <submittedName>
        <fullName evidence="3">Uncharacterized protein</fullName>
    </submittedName>
</protein>
<name>A0ABZ2MDU4_9MICO</name>
<evidence type="ECO:0000313" key="3">
    <source>
        <dbReference type="EMBL" id="WXB75155.1"/>
    </source>
</evidence>
<accession>A0ABZ2MDU4</accession>
<feature type="region of interest" description="Disordered" evidence="1">
    <location>
        <begin position="25"/>
        <end position="46"/>
    </location>
</feature>
<evidence type="ECO:0000256" key="2">
    <source>
        <dbReference type="SAM" id="SignalP"/>
    </source>
</evidence>
<evidence type="ECO:0000313" key="4">
    <source>
        <dbReference type="Proteomes" id="UP001382727"/>
    </source>
</evidence>
<dbReference type="Proteomes" id="UP001382727">
    <property type="component" value="Chromosome"/>
</dbReference>
<dbReference type="EMBL" id="CP144913">
    <property type="protein sequence ID" value="WXB75155.1"/>
    <property type="molecule type" value="Genomic_DNA"/>
</dbReference>
<organism evidence="3 4">
    <name type="scientific">Janibacter alittae</name>
    <dbReference type="NCBI Taxonomy" id="3115209"/>
    <lineage>
        <taxon>Bacteria</taxon>
        <taxon>Bacillati</taxon>
        <taxon>Actinomycetota</taxon>
        <taxon>Actinomycetes</taxon>
        <taxon>Micrococcales</taxon>
        <taxon>Intrasporangiaceae</taxon>
        <taxon>Janibacter</taxon>
    </lineage>
</organism>
<feature type="signal peptide" evidence="2">
    <location>
        <begin position="1"/>
        <end position="24"/>
    </location>
</feature>
<keyword evidence="4" id="KW-1185">Reference proteome</keyword>
<feature type="chain" id="PRO_5047432208" evidence="2">
    <location>
        <begin position="25"/>
        <end position="193"/>
    </location>
</feature>
<dbReference type="RefSeq" id="WP_338747868.1">
    <property type="nucleotide sequence ID" value="NZ_CP144913.1"/>
</dbReference>
<gene>
    <name evidence="3" type="ORF">V1351_09255</name>
</gene>